<evidence type="ECO:0000256" key="9">
    <source>
        <dbReference type="ARBA" id="ARBA00023180"/>
    </source>
</evidence>
<evidence type="ECO:0000256" key="7">
    <source>
        <dbReference type="ARBA" id="ARBA00023157"/>
    </source>
</evidence>
<dbReference type="GO" id="GO:0005524">
    <property type="term" value="F:ATP binding"/>
    <property type="evidence" value="ECO:0007669"/>
    <property type="project" value="UniProtKB-KW"/>
</dbReference>
<evidence type="ECO:0000256" key="18">
    <source>
        <dbReference type="SAM" id="Phobius"/>
    </source>
</evidence>
<keyword evidence="23" id="KW-1185">Reference proteome</keyword>
<dbReference type="InterPro" id="IPR013783">
    <property type="entry name" value="Ig-like_fold"/>
</dbReference>
<keyword evidence="2 18" id="KW-0812">Transmembrane</keyword>
<dbReference type="Gene3D" id="1.10.510.10">
    <property type="entry name" value="Transferase(Phosphotransferase) domain 1"/>
    <property type="match status" value="1"/>
</dbReference>
<evidence type="ECO:0000256" key="12">
    <source>
        <dbReference type="ARBA" id="ARBA00034516"/>
    </source>
</evidence>
<keyword evidence="22" id="KW-0808">Transferase</keyword>
<keyword evidence="17" id="KW-0460">Magnesium</keyword>
<evidence type="ECO:0000256" key="19">
    <source>
        <dbReference type="SAM" id="SignalP"/>
    </source>
</evidence>
<dbReference type="PRINTS" id="PR00109">
    <property type="entry name" value="TYRKINASE"/>
</dbReference>
<dbReference type="InterPro" id="IPR050122">
    <property type="entry name" value="RTK"/>
</dbReference>
<feature type="signal peptide" evidence="19">
    <location>
        <begin position="1"/>
        <end position="22"/>
    </location>
</feature>
<evidence type="ECO:0000256" key="17">
    <source>
        <dbReference type="PIRSR" id="PIRSR000615-3"/>
    </source>
</evidence>
<dbReference type="AlphaFoldDB" id="A0AAV7JLB0"/>
<dbReference type="Pfam" id="PF07714">
    <property type="entry name" value="PK_Tyr_Ser-Thr"/>
    <property type="match status" value="1"/>
</dbReference>
<evidence type="ECO:0000256" key="11">
    <source>
        <dbReference type="ARBA" id="ARBA00034468"/>
    </source>
</evidence>
<dbReference type="PANTHER" id="PTHR24416:SF349">
    <property type="entry name" value="TYROSINE-PROTEIN KINASE RYK"/>
    <property type="match status" value="1"/>
</dbReference>
<dbReference type="PIRSF" id="PIRSF000615">
    <property type="entry name" value="TyrPK_CSF1-R"/>
    <property type="match status" value="1"/>
</dbReference>
<evidence type="ECO:0000256" key="4">
    <source>
        <dbReference type="ARBA" id="ARBA00022902"/>
    </source>
</evidence>
<dbReference type="SUPFAM" id="SSF56112">
    <property type="entry name" value="Protein kinase-like (PK-like)"/>
    <property type="match status" value="1"/>
</dbReference>
<comment type="subcellular location">
    <subcellularLocation>
        <location evidence="1">Membrane</location>
        <topology evidence="1">Single-pass membrane protein</topology>
    </subcellularLocation>
</comment>
<feature type="binding site" evidence="16">
    <location>
        <position position="895"/>
    </location>
    <ligand>
        <name>ATP</name>
        <dbReference type="ChEBI" id="CHEBI:30616"/>
    </ligand>
</feature>
<dbReference type="InterPro" id="IPR036179">
    <property type="entry name" value="Ig-like_dom_sf"/>
</dbReference>
<evidence type="ECO:0000256" key="13">
    <source>
        <dbReference type="ARBA" id="ARBA00034533"/>
    </source>
</evidence>
<evidence type="ECO:0000256" key="6">
    <source>
        <dbReference type="ARBA" id="ARBA00023136"/>
    </source>
</evidence>
<dbReference type="SUPFAM" id="SSF48726">
    <property type="entry name" value="Immunoglobulin"/>
    <property type="match status" value="5"/>
</dbReference>
<evidence type="ECO:0000313" key="23">
    <source>
        <dbReference type="Proteomes" id="UP001165289"/>
    </source>
</evidence>
<keyword evidence="7" id="KW-1015">Disulfide bond</keyword>
<keyword evidence="4" id="KW-0524">Neurogenesis</keyword>
<comment type="subunit">
    <text evidence="12">Interacts with plexA; component of a receptor complex that mediates the repulsive signaling in response to Semaphorin ligands.</text>
</comment>
<feature type="domain" description="Ig-like" evidence="21">
    <location>
        <begin position="471"/>
        <end position="544"/>
    </location>
</feature>
<feature type="binding site" evidence="17">
    <location>
        <position position="896"/>
    </location>
    <ligand>
        <name>Mg(2+)</name>
        <dbReference type="ChEBI" id="CHEBI:18420"/>
    </ligand>
</feature>
<keyword evidence="8" id="KW-0675">Receptor</keyword>
<keyword evidence="10" id="KW-0393">Immunoglobulin domain</keyword>
<evidence type="ECO:0000256" key="3">
    <source>
        <dbReference type="ARBA" id="ARBA00022729"/>
    </source>
</evidence>
<evidence type="ECO:0000256" key="8">
    <source>
        <dbReference type="ARBA" id="ARBA00023170"/>
    </source>
</evidence>
<dbReference type="SMART" id="SM00409">
    <property type="entry name" value="IG"/>
    <property type="match status" value="7"/>
</dbReference>
<dbReference type="Gene3D" id="2.60.40.10">
    <property type="entry name" value="Immunoglobulins"/>
    <property type="match status" value="4"/>
</dbReference>
<comment type="function">
    <text evidence="11">Acts as a calcium-dependent, homophilic cell adhesion molecule that regulates neural recognition during the development of the nervous system. Component of the repulsive Plexin signaling response to regulate motor axon guidance at the embryonic stage. Also component of a receptor complex that is required in the adult visual system to innervate the lamina layer; specific targeting of R1-R6 axons.</text>
</comment>
<dbReference type="InterPro" id="IPR003598">
    <property type="entry name" value="Ig_sub2"/>
</dbReference>
<protein>
    <recommendedName>
        <fullName evidence="13">Tyrosine-protein kinase-like otk</fullName>
    </recommendedName>
    <alternativeName>
        <fullName evidence="14">Tyrosine-protein kinase-like 7 homolog</fullName>
    </alternativeName>
</protein>
<reference evidence="22 23" key="1">
    <citation type="journal article" date="2023" name="BMC Biol.">
        <title>The compact genome of the sponge Oopsacas minuta (Hexactinellida) is lacking key metazoan core genes.</title>
        <authorList>
            <person name="Santini S."/>
            <person name="Schenkelaars Q."/>
            <person name="Jourda C."/>
            <person name="Duchesne M."/>
            <person name="Belahbib H."/>
            <person name="Rocher C."/>
            <person name="Selva M."/>
            <person name="Riesgo A."/>
            <person name="Vervoort M."/>
            <person name="Leys S.P."/>
            <person name="Kodjabachian L."/>
            <person name="Le Bivic A."/>
            <person name="Borchiellini C."/>
            <person name="Claverie J.M."/>
            <person name="Renard E."/>
        </authorList>
    </citation>
    <scope>NUCLEOTIDE SEQUENCE [LARGE SCALE GENOMIC DNA]</scope>
    <source>
        <strain evidence="22">SPO-2</strain>
    </source>
</reference>
<dbReference type="InterPro" id="IPR000719">
    <property type="entry name" value="Prot_kinase_dom"/>
</dbReference>
<proteinExistence type="predicted"/>
<dbReference type="PROSITE" id="PS50011">
    <property type="entry name" value="PROTEIN_KINASE_DOM"/>
    <property type="match status" value="1"/>
</dbReference>
<dbReference type="GO" id="GO:0004714">
    <property type="term" value="F:transmembrane receptor protein tyrosine kinase activity"/>
    <property type="evidence" value="ECO:0007669"/>
    <property type="project" value="TreeGrafter"/>
</dbReference>
<evidence type="ECO:0000256" key="14">
    <source>
        <dbReference type="ARBA" id="ARBA00034559"/>
    </source>
</evidence>
<feature type="transmembrane region" description="Helical" evidence="18">
    <location>
        <begin position="651"/>
        <end position="679"/>
    </location>
</feature>
<dbReference type="InterPro" id="IPR013098">
    <property type="entry name" value="Ig_I-set"/>
</dbReference>
<dbReference type="Pfam" id="PF07679">
    <property type="entry name" value="I-set"/>
    <property type="match status" value="1"/>
</dbReference>
<feature type="domain" description="Ig-like" evidence="21">
    <location>
        <begin position="551"/>
        <end position="629"/>
    </location>
</feature>
<dbReference type="GO" id="GO:0007169">
    <property type="term" value="P:cell surface receptor protein tyrosine kinase signaling pathway"/>
    <property type="evidence" value="ECO:0007669"/>
    <property type="project" value="TreeGrafter"/>
</dbReference>
<keyword evidence="9" id="KW-0325">Glycoprotein</keyword>
<feature type="chain" id="PRO_5043630723" description="Tyrosine-protein kinase-like otk" evidence="19">
    <location>
        <begin position="23"/>
        <end position="1028"/>
    </location>
</feature>
<keyword evidence="6 18" id="KW-0472">Membrane</keyword>
<feature type="binding site" evidence="17">
    <location>
        <position position="709"/>
    </location>
    <ligand>
        <name>Mg(2+)</name>
        <dbReference type="ChEBI" id="CHEBI:18420"/>
    </ligand>
</feature>
<accession>A0AAV7JLB0</accession>
<keyword evidence="3 19" id="KW-0732">Signal</keyword>
<dbReference type="Proteomes" id="UP001165289">
    <property type="component" value="Unassembled WGS sequence"/>
</dbReference>
<keyword evidence="16" id="KW-0067">ATP-binding</keyword>
<sequence length="1028" mass="112919">MLLVLLILSIPALYSLPPEVVSDPPYLTVSADQQLIINCSHSQSDAVFWTDSSGTILDSEYFNSTNQLTASHIIISANRSLNGSTFQCVANLTNSTQISLEVTIQVLFIANSSFYIRQSDVRIGETIFLSCYPDSWPPGSINWTHSGASLGSTNQLSVPVTSSAVAGEYTCIATNSEGSVMSSAVVTVIIDQSDFLLYRNESSAVSMVCNGTDLSWNKSDTILTPSALPSGLSLELTPYSSTLLISSLTSSLADNYSCYLDTPGIINSNFQIIIPNLENTFTLSPPSRQIFPTESVDLPCSPPSGDPIPLLLWYRSGMSSPLSNTSVTGINILDNGFLHINSFSQSDVGVYTCVAYNLAGFILVSADLSILPSPIATILLADTPAVSHIVFIDVIILTCNISINGQVLYSWYKSDQLIGDMNQLEVTSSGEYSCFVEIATSSSSITVQSDSIFLAMNDTLAFDGKIGNQLINEGDTLVVTCDTIGGTNPSYLWFYGNEEIKNSTNNIVWNNQLTIIQATQENAGEYKCFSFSQSDFEAIKQTFTVIVRFGPIIMTPYKSVTLYEGIRGSVECDADGSPPPIVSWRQINSSQLLDTLADGTLIIPEIKLSSAGTYECTATDPTNQNNSISVLVQIIVLSSSPLFPYPPTPTLVYVLVPICITLCATILLASCVVCVALMARRSCSKHRSLDLRNQEDSPNRLRGKLSPKYQPLVSSQQTSAPSQPENQKPDLKFPLIGFPRDELSFGTRLGDGAYGPIIEGTIEEFLGKRRHVAVECYISKSDEGSFPKPDELHTWPVFFLYHDNLSRVLGICTSVEPYYVIYEYSDRGCLKEFLRNYKEQIGTNSLSRTPSKSQSGVDANLLLTQDLLLRMCSQAALGLEFLAQNDMVFRDVASRNCCVSSSLDIKLINLPIGPNLFPGDYYKRDNEFVPVRWMSPESLQNSQFTTKSDVWAFGVFCWEVFTFSRQPYELLSDDLVLDRVPHGLRLDEPEEGCPEGAYKLMTQCWNQNPDKRPSFSNLCVNLNDVTCD</sequence>
<evidence type="ECO:0000256" key="15">
    <source>
        <dbReference type="PIRSR" id="PIRSR000615-1"/>
    </source>
</evidence>
<dbReference type="InterPro" id="IPR001245">
    <property type="entry name" value="Ser-Thr/Tyr_kinase_cat_dom"/>
</dbReference>
<dbReference type="GO" id="GO:0051897">
    <property type="term" value="P:positive regulation of phosphatidylinositol 3-kinase/protein kinase B signal transduction"/>
    <property type="evidence" value="ECO:0007669"/>
    <property type="project" value="TreeGrafter"/>
</dbReference>
<organism evidence="22 23">
    <name type="scientific">Oopsacas minuta</name>
    <dbReference type="NCBI Taxonomy" id="111878"/>
    <lineage>
        <taxon>Eukaryota</taxon>
        <taxon>Metazoa</taxon>
        <taxon>Porifera</taxon>
        <taxon>Hexactinellida</taxon>
        <taxon>Hexasterophora</taxon>
        <taxon>Lyssacinosida</taxon>
        <taxon>Leucopsacidae</taxon>
        <taxon>Oopsacas</taxon>
    </lineage>
</organism>
<dbReference type="GO" id="GO:0043235">
    <property type="term" value="C:receptor complex"/>
    <property type="evidence" value="ECO:0007669"/>
    <property type="project" value="TreeGrafter"/>
</dbReference>
<evidence type="ECO:0000256" key="5">
    <source>
        <dbReference type="ARBA" id="ARBA00022989"/>
    </source>
</evidence>
<keyword evidence="22" id="KW-0418">Kinase</keyword>
<dbReference type="Pfam" id="PF13927">
    <property type="entry name" value="Ig_3"/>
    <property type="match status" value="3"/>
</dbReference>
<keyword evidence="5 18" id="KW-1133">Transmembrane helix</keyword>
<feature type="domain" description="Ig-like" evidence="21">
    <location>
        <begin position="374"/>
        <end position="446"/>
    </location>
</feature>
<evidence type="ECO:0000256" key="10">
    <source>
        <dbReference type="ARBA" id="ARBA00023319"/>
    </source>
</evidence>
<dbReference type="InterPro" id="IPR007110">
    <property type="entry name" value="Ig-like_dom"/>
</dbReference>
<evidence type="ECO:0000313" key="22">
    <source>
        <dbReference type="EMBL" id="KAI6649145.1"/>
    </source>
</evidence>
<dbReference type="PANTHER" id="PTHR24416">
    <property type="entry name" value="TYROSINE-PROTEIN KINASE RECEPTOR"/>
    <property type="match status" value="1"/>
</dbReference>
<dbReference type="PROSITE" id="PS50835">
    <property type="entry name" value="IG_LIKE"/>
    <property type="match status" value="5"/>
</dbReference>
<feature type="active site" description="Proton acceptor" evidence="15">
    <location>
        <position position="891"/>
    </location>
</feature>
<dbReference type="SMART" id="SM00220">
    <property type="entry name" value="S_TKc"/>
    <property type="match status" value="1"/>
</dbReference>
<evidence type="ECO:0000256" key="2">
    <source>
        <dbReference type="ARBA" id="ARBA00022692"/>
    </source>
</evidence>
<feature type="domain" description="Ig-like" evidence="21">
    <location>
        <begin position="275"/>
        <end position="369"/>
    </location>
</feature>
<dbReference type="InterPro" id="IPR003599">
    <property type="entry name" value="Ig_sub"/>
</dbReference>
<dbReference type="GO" id="GO:0005886">
    <property type="term" value="C:plasma membrane"/>
    <property type="evidence" value="ECO:0007669"/>
    <property type="project" value="TreeGrafter"/>
</dbReference>
<evidence type="ECO:0000259" key="20">
    <source>
        <dbReference type="PROSITE" id="PS50011"/>
    </source>
</evidence>
<feature type="domain" description="Protein kinase" evidence="20">
    <location>
        <begin position="743"/>
        <end position="1028"/>
    </location>
</feature>
<gene>
    <name evidence="22" type="ORF">LOD99_11514</name>
</gene>
<dbReference type="InterPro" id="IPR011009">
    <property type="entry name" value="Kinase-like_dom_sf"/>
</dbReference>
<keyword evidence="17" id="KW-0479">Metal-binding</keyword>
<name>A0AAV7JLB0_9METZ</name>
<dbReference type="SMART" id="SM00408">
    <property type="entry name" value="IGc2"/>
    <property type="match status" value="4"/>
</dbReference>
<evidence type="ECO:0000259" key="21">
    <source>
        <dbReference type="PROSITE" id="PS50835"/>
    </source>
</evidence>
<dbReference type="GO" id="GO:0046872">
    <property type="term" value="F:metal ion binding"/>
    <property type="evidence" value="ECO:0007669"/>
    <property type="project" value="UniProtKB-KW"/>
</dbReference>
<feature type="domain" description="Ig-like" evidence="21">
    <location>
        <begin position="124"/>
        <end position="187"/>
    </location>
</feature>
<dbReference type="EMBL" id="JAKMXF010000321">
    <property type="protein sequence ID" value="KAI6649145.1"/>
    <property type="molecule type" value="Genomic_DNA"/>
</dbReference>
<comment type="caution">
    <text evidence="22">The sequence shown here is derived from an EMBL/GenBank/DDBJ whole genome shotgun (WGS) entry which is preliminary data.</text>
</comment>
<evidence type="ECO:0000256" key="1">
    <source>
        <dbReference type="ARBA" id="ARBA00004167"/>
    </source>
</evidence>
<evidence type="ECO:0000256" key="16">
    <source>
        <dbReference type="PIRSR" id="PIRSR000615-2"/>
    </source>
</evidence>
<keyword evidence="16" id="KW-0547">Nucleotide-binding</keyword>